<dbReference type="Proteomes" id="UP000076420">
    <property type="component" value="Unassembled WGS sequence"/>
</dbReference>
<evidence type="ECO:0000313" key="3">
    <source>
        <dbReference type="EnsemblMetazoa" id="BGLB035681-PA"/>
    </source>
</evidence>
<dbReference type="KEGG" id="bgt:106080317"/>
<feature type="transmembrane region" description="Helical" evidence="2">
    <location>
        <begin position="239"/>
        <end position="265"/>
    </location>
</feature>
<keyword evidence="2" id="KW-0812">Transmembrane</keyword>
<evidence type="ECO:0000313" key="4">
    <source>
        <dbReference type="Proteomes" id="UP000076420"/>
    </source>
</evidence>
<accession>A0A2C9LW34</accession>
<dbReference type="VEuPathDB" id="VectorBase:BGLAX_033268"/>
<evidence type="ECO:0000256" key="1">
    <source>
        <dbReference type="SAM" id="MobiDB-lite"/>
    </source>
</evidence>
<feature type="transmembrane region" description="Helical" evidence="2">
    <location>
        <begin position="178"/>
        <end position="196"/>
    </location>
</feature>
<dbReference type="InterPro" id="IPR040350">
    <property type="entry name" value="TMEM272"/>
</dbReference>
<feature type="transmembrane region" description="Helical" evidence="2">
    <location>
        <begin position="136"/>
        <end position="157"/>
    </location>
</feature>
<dbReference type="EnsemblMetazoa" id="BGLB035681-RA">
    <property type="protein sequence ID" value="BGLB035681-PA"/>
    <property type="gene ID" value="BGLB035681"/>
</dbReference>
<proteinExistence type="predicted"/>
<gene>
    <name evidence="3" type="primary">106080317</name>
</gene>
<dbReference type="VEuPathDB" id="VectorBase:BGLB035681"/>
<keyword evidence="2" id="KW-1133">Transmembrane helix</keyword>
<feature type="region of interest" description="Disordered" evidence="1">
    <location>
        <begin position="71"/>
        <end position="92"/>
    </location>
</feature>
<dbReference type="AlphaFoldDB" id="A0A2C9LW34"/>
<sequence>MEVTGSQIEYSLPDSATESIISNCTLETVAEFKDTAPISDPGEISERDEEGITNVGVDYVSLAIESKSDLGSETANRKSSAKDLHKKPKSPRKYSFHVGCLVISIISVSLVLLAYTATKLVIGSIYFTGCQLSSVLPIYLIVDACVTLVFFTVPYFYTRGHKERPKNGQWKFPAIVKVGCGLTLILFLFHTAWLIYGTVLVVDTRNTMYSCTNATNMQPLPGCPKCNETLANFTLIIVVVQWVIVGLILLIVTFLSCCFLCSICFNK</sequence>
<dbReference type="PANTHER" id="PTHR33444">
    <property type="entry name" value="SI:DKEY-19B23.12-RELATED"/>
    <property type="match status" value="1"/>
</dbReference>
<dbReference type="OrthoDB" id="6142904at2759"/>
<organism evidence="3 4">
    <name type="scientific">Biomphalaria glabrata</name>
    <name type="common">Bloodfluke planorb</name>
    <name type="synonym">Freshwater snail</name>
    <dbReference type="NCBI Taxonomy" id="6526"/>
    <lineage>
        <taxon>Eukaryota</taxon>
        <taxon>Metazoa</taxon>
        <taxon>Spiralia</taxon>
        <taxon>Lophotrochozoa</taxon>
        <taxon>Mollusca</taxon>
        <taxon>Gastropoda</taxon>
        <taxon>Heterobranchia</taxon>
        <taxon>Euthyneura</taxon>
        <taxon>Panpulmonata</taxon>
        <taxon>Hygrophila</taxon>
        <taxon>Lymnaeoidea</taxon>
        <taxon>Planorbidae</taxon>
        <taxon>Biomphalaria</taxon>
    </lineage>
</organism>
<feature type="transmembrane region" description="Helical" evidence="2">
    <location>
        <begin position="94"/>
        <end position="116"/>
    </location>
</feature>
<evidence type="ECO:0000256" key="2">
    <source>
        <dbReference type="SAM" id="Phobius"/>
    </source>
</evidence>
<name>A0A2C9LW34_BIOGL</name>
<dbReference type="PANTHER" id="PTHR33444:SF2">
    <property type="entry name" value="MARVEL DOMAIN-CONTAINING PROTEIN"/>
    <property type="match status" value="1"/>
</dbReference>
<keyword evidence="2" id="KW-0472">Membrane</keyword>
<protein>
    <submittedName>
        <fullName evidence="3">Uncharacterized protein</fullName>
    </submittedName>
</protein>
<reference evidence="3" key="1">
    <citation type="submission" date="2020-05" db="UniProtKB">
        <authorList>
            <consortium name="EnsemblMetazoa"/>
        </authorList>
    </citation>
    <scope>IDENTIFICATION</scope>
    <source>
        <strain evidence="3">BB02</strain>
    </source>
</reference>